<dbReference type="EMBL" id="PRFC01000005">
    <property type="protein sequence ID" value="PWV20656.1"/>
    <property type="molecule type" value="Genomic_DNA"/>
</dbReference>
<dbReference type="VEuPathDB" id="TriTrypDB:Tc_MARK_6734"/>
<feature type="region of interest" description="Disordered" evidence="1">
    <location>
        <begin position="37"/>
        <end position="313"/>
    </location>
</feature>
<feature type="compositionally biased region" description="Polar residues" evidence="1">
    <location>
        <begin position="37"/>
        <end position="54"/>
    </location>
</feature>
<feature type="compositionally biased region" description="Basic and acidic residues" evidence="1">
    <location>
        <begin position="296"/>
        <end position="305"/>
    </location>
</feature>
<dbReference type="VEuPathDB" id="TriTrypDB:TcCLB.510105.310"/>
<reference evidence="3 4" key="1">
    <citation type="journal article" date="2018" name="Microb. Genom.">
        <title>Expanding an expanded genome: long-read sequencing of Trypanosoma cruzi.</title>
        <authorList>
            <person name="Berna L."/>
            <person name="Rodriguez M."/>
            <person name="Chiribao M.L."/>
            <person name="Parodi-Talice A."/>
            <person name="Pita S."/>
            <person name="Rijo G."/>
            <person name="Alvarez-Valin F."/>
            <person name="Robello C."/>
        </authorList>
    </citation>
    <scope>NUCLEOTIDE SEQUENCE [LARGE SCALE GENOMIC DNA]</scope>
    <source>
        <strain evidence="3 4">TCC</strain>
    </source>
</reference>
<accession>A0A2V2XIM0</accession>
<dbReference type="VEuPathDB" id="TriTrypDB:C3747_5g111"/>
<dbReference type="VEuPathDB" id="TriTrypDB:TcCLB.511089.90"/>
<feature type="chain" id="PRO_5016101246" evidence="2">
    <location>
        <begin position="30"/>
        <end position="336"/>
    </location>
</feature>
<dbReference type="VEuPathDB" id="TriTrypDB:TcBrA4_0171570"/>
<dbReference type="VEuPathDB" id="TriTrypDB:TcCLB.508435.70"/>
<dbReference type="VEuPathDB" id="TriTrypDB:ECC02_009614"/>
<dbReference type="VEuPathDB" id="TriTrypDB:TCSYLVIO_009298"/>
<dbReference type="VEuPathDB" id="TriTrypDB:TCDM_07509"/>
<evidence type="ECO:0000256" key="1">
    <source>
        <dbReference type="SAM" id="MobiDB-lite"/>
    </source>
</evidence>
<proteinExistence type="predicted"/>
<gene>
    <name evidence="3" type="ORF">C3747_5g111</name>
</gene>
<keyword evidence="2" id="KW-0732">Signal</keyword>
<evidence type="ECO:0000256" key="2">
    <source>
        <dbReference type="SAM" id="SignalP"/>
    </source>
</evidence>
<feature type="compositionally biased region" description="Polar residues" evidence="1">
    <location>
        <begin position="275"/>
        <end position="295"/>
    </location>
</feature>
<feature type="signal peptide" evidence="2">
    <location>
        <begin position="1"/>
        <end position="29"/>
    </location>
</feature>
<protein>
    <submittedName>
        <fullName evidence="3">Mucin-associated surface protein (MASP)</fullName>
    </submittedName>
</protein>
<dbReference type="VEuPathDB" id="TriTrypDB:C4B63_59g102"/>
<dbReference type="AlphaFoldDB" id="A0A2V2XIM0"/>
<evidence type="ECO:0000313" key="3">
    <source>
        <dbReference type="EMBL" id="PWV20656.1"/>
    </source>
</evidence>
<sequence length="336" mass="34208">MMTTCRLLCALLVLALCCCPFFCTKAVVAETGVPNEPLTQSHVQSTGDSSSGLTPDTIKKPDSAGASHKPVSAVAGGGLGGLSNTQDGAITSGLPGPGVGDADSPGSTGNSEELVVKTTTKHDPAVPVPNGEVAEKAHNATNTTPTIKTPPLPISAVLQPKASPAVTVPETGKGSAARNLSQLSREKNKENTASQTKALSEALKRHPGDAEAEQQEQESDTSNLVEIADNGKHTETTSSSISINDSDDAQGTGAENNDNDPRPNPTETNDHKVDNTNLASAPTETAPETVNTATAERNETLKSEGSDGSTAVSHTTSPLLLLFVFACAAAAAVVAA</sequence>
<comment type="caution">
    <text evidence="3">The sequence shown here is derived from an EMBL/GenBank/DDBJ whole genome shotgun (WGS) entry which is preliminary data.</text>
</comment>
<feature type="compositionally biased region" description="Acidic residues" evidence="1">
    <location>
        <begin position="210"/>
        <end position="219"/>
    </location>
</feature>
<dbReference type="VEuPathDB" id="TriTrypDB:TcG_10583"/>
<dbReference type="VEuPathDB" id="TriTrypDB:BCY84_01832"/>
<name>A0A2V2XIM0_TRYCR</name>
<dbReference type="VEuPathDB" id="TriTrypDB:TcCL_NonESM12893"/>
<evidence type="ECO:0000313" key="4">
    <source>
        <dbReference type="Proteomes" id="UP000246078"/>
    </source>
</evidence>
<organism evidence="3 4">
    <name type="scientific">Trypanosoma cruzi</name>
    <dbReference type="NCBI Taxonomy" id="5693"/>
    <lineage>
        <taxon>Eukaryota</taxon>
        <taxon>Discoba</taxon>
        <taxon>Euglenozoa</taxon>
        <taxon>Kinetoplastea</taxon>
        <taxon>Metakinetoplastina</taxon>
        <taxon>Trypanosomatida</taxon>
        <taxon>Trypanosomatidae</taxon>
        <taxon>Trypanosoma</taxon>
        <taxon>Schizotrypanum</taxon>
    </lineage>
</organism>
<dbReference type="Proteomes" id="UP000246078">
    <property type="component" value="Unassembled WGS sequence"/>
</dbReference>